<protein>
    <recommendedName>
        <fullName evidence="3">Dickkopf N-terminal cysteine-rich domain-containing protein</fullName>
    </recommendedName>
</protein>
<proteinExistence type="predicted"/>
<evidence type="ECO:0000313" key="2">
    <source>
        <dbReference type="Proteomes" id="UP000230088"/>
    </source>
</evidence>
<dbReference type="EMBL" id="PEYD01000035">
    <property type="protein sequence ID" value="PIS39473.1"/>
    <property type="molecule type" value="Genomic_DNA"/>
</dbReference>
<organism evidence="1 2">
    <name type="scientific">Candidatus Nealsonbacteria bacterium CG08_land_8_20_14_0_20_38_20</name>
    <dbReference type="NCBI Taxonomy" id="1974705"/>
    <lineage>
        <taxon>Bacteria</taxon>
        <taxon>Candidatus Nealsoniibacteriota</taxon>
    </lineage>
</organism>
<gene>
    <name evidence="1" type="ORF">COT33_01765</name>
</gene>
<sequence>MKKSFVISIVVLVILALGFLGWQSLSKKSAEGESCKFEKNCQTGLKCINNICSSGKAGSACLSKTDCLTLFCVEGKCTEGKKGDACVTKADCLTNYCVNSKCTEGKKDDVCLTYKDCEKGLFCQKGVCSKPPSYSQYFDRIVISKMKSGMPPGPDNIPIPTTEFKTTDAIEIDLVGVKSTTIGEFYYEVVDQVTGEVVFTTSGYKQKLEGGDTGTGSDLPRVVGEGEFDLNIYYNDEMVYTTTIKVTD</sequence>
<evidence type="ECO:0000313" key="1">
    <source>
        <dbReference type="EMBL" id="PIS39473.1"/>
    </source>
</evidence>
<comment type="caution">
    <text evidence="1">The sequence shown here is derived from an EMBL/GenBank/DDBJ whole genome shotgun (WGS) entry which is preliminary data.</text>
</comment>
<dbReference type="Proteomes" id="UP000230088">
    <property type="component" value="Unassembled WGS sequence"/>
</dbReference>
<reference evidence="2" key="1">
    <citation type="submission" date="2017-09" db="EMBL/GenBank/DDBJ databases">
        <title>Depth-based differentiation of microbial function through sediment-hosted aquifers and enrichment of novel symbionts in the deep terrestrial subsurface.</title>
        <authorList>
            <person name="Probst A.J."/>
            <person name="Ladd B."/>
            <person name="Jarett J.K."/>
            <person name="Geller-Mcgrath D.E."/>
            <person name="Sieber C.M.K."/>
            <person name="Emerson J.B."/>
            <person name="Anantharaman K."/>
            <person name="Thomas B.C."/>
            <person name="Malmstrom R."/>
            <person name="Stieglmeier M."/>
            <person name="Klingl A."/>
            <person name="Woyke T."/>
            <person name="Ryan C.M."/>
            <person name="Banfield J.F."/>
        </authorList>
    </citation>
    <scope>NUCLEOTIDE SEQUENCE [LARGE SCALE GENOMIC DNA]</scope>
</reference>
<name>A0A2H0YNX6_9BACT</name>
<accession>A0A2H0YNX6</accession>
<evidence type="ECO:0008006" key="3">
    <source>
        <dbReference type="Google" id="ProtNLM"/>
    </source>
</evidence>
<dbReference type="AlphaFoldDB" id="A0A2H0YNX6"/>